<feature type="compositionally biased region" description="Low complexity" evidence="1">
    <location>
        <begin position="1"/>
        <end position="15"/>
    </location>
</feature>
<proteinExistence type="predicted"/>
<evidence type="ECO:0000256" key="2">
    <source>
        <dbReference type="SAM" id="Phobius"/>
    </source>
</evidence>
<gene>
    <name evidence="3" type="ORF">ALOHA_HF4000001N02ctg1g2</name>
</gene>
<keyword evidence="2" id="KW-0472">Membrane</keyword>
<feature type="transmembrane region" description="Helical" evidence="2">
    <location>
        <begin position="159"/>
        <end position="178"/>
    </location>
</feature>
<feature type="transmembrane region" description="Helical" evidence="2">
    <location>
        <begin position="71"/>
        <end position="92"/>
    </location>
</feature>
<feature type="region of interest" description="Disordered" evidence="1">
    <location>
        <begin position="1"/>
        <end position="39"/>
    </location>
</feature>
<organism evidence="3">
    <name type="scientific">uncultured marine microorganism HF4000_001N02</name>
    <dbReference type="NCBI Taxonomy" id="455504"/>
    <lineage>
        <taxon>unclassified sequences</taxon>
        <taxon>environmental samples</taxon>
    </lineage>
</organism>
<sequence length="224" mass="24380">MPSASASHACAAPHPRLLSAGEGRTPAGIPPSRITPTGLAHDLHTSRHRLTSQGVKERTQDLVDGAVAMEVMRTAILLLHPFAALLVIRIFMKQREWRAASRQLKGAERAESLSHHESTGTRVLLMVIGLIALAFAAKATTAILGGESLSIEILEPGHFHGWVGLLGLTLMIYLWRLGSRTRDLKSAGERFAKTRDLHGRVADVMAVLIVIHAFLGFLYLLQIL</sequence>
<keyword evidence="2" id="KW-1133">Transmembrane helix</keyword>
<feature type="transmembrane region" description="Helical" evidence="2">
    <location>
        <begin position="123"/>
        <end position="144"/>
    </location>
</feature>
<accession>B3T056</accession>
<feature type="transmembrane region" description="Helical" evidence="2">
    <location>
        <begin position="199"/>
        <end position="221"/>
    </location>
</feature>
<name>B3T056_9ZZZZ</name>
<evidence type="ECO:0000313" key="3">
    <source>
        <dbReference type="EMBL" id="ABZ05964.1"/>
    </source>
</evidence>
<dbReference type="AlphaFoldDB" id="B3T056"/>
<keyword evidence="2" id="KW-0812">Transmembrane</keyword>
<reference evidence="3" key="1">
    <citation type="journal article" date="2008" name="ISME J.">
        <title>Genomic patterns of recombination, clonal divergence and environment in marine microbial populations.</title>
        <authorList>
            <person name="Konstantinidis K.T."/>
            <person name="Delong E.F."/>
        </authorList>
    </citation>
    <scope>NUCLEOTIDE SEQUENCE</scope>
</reference>
<dbReference type="EMBL" id="EU016563">
    <property type="protein sequence ID" value="ABZ05964.1"/>
    <property type="molecule type" value="Genomic_DNA"/>
</dbReference>
<protein>
    <submittedName>
        <fullName evidence="3">Putative Flavivirus capsid protein C</fullName>
    </submittedName>
</protein>
<evidence type="ECO:0000256" key="1">
    <source>
        <dbReference type="SAM" id="MobiDB-lite"/>
    </source>
</evidence>